<organism evidence="3 4">
    <name type="scientific">Micromonospora humida</name>
    <dbReference type="NCBI Taxonomy" id="2809018"/>
    <lineage>
        <taxon>Bacteria</taxon>
        <taxon>Bacillati</taxon>
        <taxon>Actinomycetota</taxon>
        <taxon>Actinomycetes</taxon>
        <taxon>Micromonosporales</taxon>
        <taxon>Micromonosporaceae</taxon>
        <taxon>Micromonospora</taxon>
    </lineage>
</organism>
<feature type="signal peptide" evidence="2">
    <location>
        <begin position="1"/>
        <end position="20"/>
    </location>
</feature>
<sequence length="363" mass="37240">MSVPSAMHRLLLRIAGQAPAALLGTARARLADGAVTEVARMVAFAAVARQIRLTDPDVLLLSGVLVGVGAPDDLLADLPRAGDDHTPPYLWTPDPPADPGQPGNGHAAGPPGSAPSGGHPPVGGVASDGGDAVDRAAVDALGGGEPQPGGLWRVCRRPASATPYPSASRVYLVQARAGAVALTARLQAALAAVGETDPLVEVFGHLAGLPTYHRRALAGAVLLWAARPADRVRVAATFDTLDATGNPTFGPDRARLSTAEANRVAGYLAGGFPLFTGPARVPDVVTPGRTVPVDLLGDGRWIWSAATAHYLTRYRIAPDEGLLAAIRAAGYAPPDVDAVAVHRSRAALVEATRAATRTAADRR</sequence>
<feature type="region of interest" description="Disordered" evidence="1">
    <location>
        <begin position="77"/>
        <end position="130"/>
    </location>
</feature>
<proteinExistence type="predicted"/>
<keyword evidence="2" id="KW-0732">Signal</keyword>
<evidence type="ECO:0000256" key="2">
    <source>
        <dbReference type="SAM" id="SignalP"/>
    </source>
</evidence>
<protein>
    <recommendedName>
        <fullName evidence="5">Winged helix DNA-binding domain-containing protein</fullName>
    </recommendedName>
</protein>
<dbReference type="RefSeq" id="WP_204923282.1">
    <property type="nucleotide sequence ID" value="NZ_JAFEUC010000001.1"/>
</dbReference>
<feature type="chain" id="PRO_5047211365" description="Winged helix DNA-binding domain-containing protein" evidence="2">
    <location>
        <begin position="21"/>
        <end position="363"/>
    </location>
</feature>
<comment type="caution">
    <text evidence="3">The sequence shown here is derived from an EMBL/GenBank/DDBJ whole genome shotgun (WGS) entry which is preliminary data.</text>
</comment>
<evidence type="ECO:0000256" key="1">
    <source>
        <dbReference type="SAM" id="MobiDB-lite"/>
    </source>
</evidence>
<evidence type="ECO:0008006" key="5">
    <source>
        <dbReference type="Google" id="ProtNLM"/>
    </source>
</evidence>
<dbReference type="Proteomes" id="UP001518872">
    <property type="component" value="Unassembled WGS sequence"/>
</dbReference>
<keyword evidence="4" id="KW-1185">Reference proteome</keyword>
<evidence type="ECO:0000313" key="4">
    <source>
        <dbReference type="Proteomes" id="UP001518872"/>
    </source>
</evidence>
<name>A0ABS2IPW9_9ACTN</name>
<feature type="compositionally biased region" description="Low complexity" evidence="1">
    <location>
        <begin position="100"/>
        <end position="130"/>
    </location>
</feature>
<evidence type="ECO:0000313" key="3">
    <source>
        <dbReference type="EMBL" id="MBM7075239.1"/>
    </source>
</evidence>
<reference evidence="3 4" key="1">
    <citation type="submission" date="2021-02" db="EMBL/GenBank/DDBJ databases">
        <authorList>
            <person name="Ra J.-S."/>
        </authorList>
    </citation>
    <scope>NUCLEOTIDE SEQUENCE [LARGE SCALE GENOMIC DNA]</scope>
    <source>
        <strain evidence="3 4">MMS20-R1-14</strain>
    </source>
</reference>
<accession>A0ABS2IPW9</accession>
<dbReference type="EMBL" id="JAFEUC010000001">
    <property type="protein sequence ID" value="MBM7075239.1"/>
    <property type="molecule type" value="Genomic_DNA"/>
</dbReference>
<gene>
    <name evidence="3" type="ORF">JQX11_02565</name>
</gene>